<protein>
    <submittedName>
        <fullName evidence="1">Uncharacterized protein</fullName>
    </submittedName>
</protein>
<dbReference type="AlphaFoldDB" id="A0A8C4U455"/>
<reference evidence="1" key="2">
    <citation type="submission" date="2025-09" db="UniProtKB">
        <authorList>
            <consortium name="Ensembl"/>
        </authorList>
    </citation>
    <scope>IDENTIFICATION</scope>
</reference>
<accession>A0A8C4U455</accession>
<proteinExistence type="predicted"/>
<name>A0A8C4U455_FALTI</name>
<reference evidence="1" key="1">
    <citation type="submission" date="2025-08" db="UniProtKB">
        <authorList>
            <consortium name="Ensembl"/>
        </authorList>
    </citation>
    <scope>IDENTIFICATION</scope>
</reference>
<dbReference type="Proteomes" id="UP000694562">
    <property type="component" value="Unplaced"/>
</dbReference>
<organism evidence="1 2">
    <name type="scientific">Falco tinnunculus</name>
    <name type="common">Common kestrel</name>
    <dbReference type="NCBI Taxonomy" id="100819"/>
    <lineage>
        <taxon>Eukaryota</taxon>
        <taxon>Metazoa</taxon>
        <taxon>Chordata</taxon>
        <taxon>Craniata</taxon>
        <taxon>Vertebrata</taxon>
        <taxon>Euteleostomi</taxon>
        <taxon>Archelosauria</taxon>
        <taxon>Archosauria</taxon>
        <taxon>Dinosauria</taxon>
        <taxon>Saurischia</taxon>
        <taxon>Theropoda</taxon>
        <taxon>Coelurosauria</taxon>
        <taxon>Aves</taxon>
        <taxon>Neognathae</taxon>
        <taxon>Neoaves</taxon>
        <taxon>Telluraves</taxon>
        <taxon>Australaves</taxon>
        <taxon>Falconiformes</taxon>
        <taxon>Falconidae</taxon>
        <taxon>Falco</taxon>
    </lineage>
</organism>
<evidence type="ECO:0000313" key="2">
    <source>
        <dbReference type="Proteomes" id="UP000694562"/>
    </source>
</evidence>
<keyword evidence="2" id="KW-1185">Reference proteome</keyword>
<dbReference type="Ensembl" id="ENSFTIT00000005407.1">
    <property type="protein sequence ID" value="ENSFTIP00000005152.1"/>
    <property type="gene ID" value="ENSFTIG00000003585.1"/>
</dbReference>
<evidence type="ECO:0000313" key="1">
    <source>
        <dbReference type="Ensembl" id="ENSFTIP00000005152.1"/>
    </source>
</evidence>
<sequence length="113" mass="12754">MGPIAKRHLAVHARDPQVLCNHLFIKLFYEISPLPQSFDPKLLQVHWVWRVQVHGISILALGDEDLGPGALNQLGLGYNQGGRCFSLSSKRSLPAWTHLPARRLVFAWNQSCF</sequence>